<keyword evidence="1" id="KW-0479">Metal-binding</keyword>
<dbReference type="GO" id="GO:0008758">
    <property type="term" value="F:UDP-2,3-diacylglucosamine hydrolase activity"/>
    <property type="evidence" value="ECO:0007669"/>
    <property type="project" value="TreeGrafter"/>
</dbReference>
<feature type="transmembrane region" description="Helical" evidence="3">
    <location>
        <begin position="6"/>
        <end position="22"/>
    </location>
</feature>
<evidence type="ECO:0000256" key="2">
    <source>
        <dbReference type="ARBA" id="ARBA00022801"/>
    </source>
</evidence>
<dbReference type="GO" id="GO:0046872">
    <property type="term" value="F:metal ion binding"/>
    <property type="evidence" value="ECO:0007669"/>
    <property type="project" value="UniProtKB-KW"/>
</dbReference>
<evidence type="ECO:0000259" key="4">
    <source>
        <dbReference type="Pfam" id="PF00149"/>
    </source>
</evidence>
<evidence type="ECO:0000256" key="3">
    <source>
        <dbReference type="SAM" id="Phobius"/>
    </source>
</evidence>
<evidence type="ECO:0000313" key="6">
    <source>
        <dbReference type="Proteomes" id="UP000034051"/>
    </source>
</evidence>
<dbReference type="InterPro" id="IPR004843">
    <property type="entry name" value="Calcineurin-like_PHP"/>
</dbReference>
<dbReference type="Proteomes" id="UP000034051">
    <property type="component" value="Unassembled WGS sequence"/>
</dbReference>
<dbReference type="GO" id="GO:0009245">
    <property type="term" value="P:lipid A biosynthetic process"/>
    <property type="evidence" value="ECO:0007669"/>
    <property type="project" value="TreeGrafter"/>
</dbReference>
<proteinExistence type="predicted"/>
<dbReference type="Gene3D" id="3.60.21.10">
    <property type="match status" value="1"/>
</dbReference>
<keyword evidence="3" id="KW-0812">Transmembrane</keyword>
<dbReference type="PANTHER" id="PTHR31302:SF31">
    <property type="entry name" value="PHOSPHODIESTERASE YAEI"/>
    <property type="match status" value="1"/>
</dbReference>
<evidence type="ECO:0000313" key="5">
    <source>
        <dbReference type="EMBL" id="KKT43794.1"/>
    </source>
</evidence>
<dbReference type="Pfam" id="PF00149">
    <property type="entry name" value="Metallophos"/>
    <property type="match status" value="1"/>
</dbReference>
<dbReference type="PATRIC" id="fig|1619017.3.peg.400"/>
<keyword evidence="3" id="KW-0472">Membrane</keyword>
<dbReference type="PANTHER" id="PTHR31302">
    <property type="entry name" value="TRANSMEMBRANE PROTEIN WITH METALLOPHOSPHOESTERASE DOMAIN-RELATED"/>
    <property type="match status" value="1"/>
</dbReference>
<name>A0A0G1K7F6_9BACT</name>
<dbReference type="EMBL" id="LCHW01000001">
    <property type="protein sequence ID" value="KKT43794.1"/>
    <property type="molecule type" value="Genomic_DNA"/>
</dbReference>
<dbReference type="InterPro" id="IPR051158">
    <property type="entry name" value="Metallophosphoesterase_sf"/>
</dbReference>
<keyword evidence="3" id="KW-1133">Transmembrane helix</keyword>
<reference evidence="5 6" key="1">
    <citation type="journal article" date="2015" name="Nature">
        <title>rRNA introns, odd ribosomes, and small enigmatic genomes across a large radiation of phyla.</title>
        <authorList>
            <person name="Brown C.T."/>
            <person name="Hug L.A."/>
            <person name="Thomas B.C."/>
            <person name="Sharon I."/>
            <person name="Castelle C.J."/>
            <person name="Singh A."/>
            <person name="Wilkins M.J."/>
            <person name="Williams K.H."/>
            <person name="Banfield J.F."/>
        </authorList>
    </citation>
    <scope>NUCLEOTIDE SEQUENCE [LARGE SCALE GENOMIC DNA]</scope>
</reference>
<gene>
    <name evidence="5" type="ORF">UW32_C0001G0386</name>
</gene>
<dbReference type="SUPFAM" id="SSF56300">
    <property type="entry name" value="Metallo-dependent phosphatases"/>
    <property type="match status" value="1"/>
</dbReference>
<keyword evidence="2" id="KW-0378">Hydrolase</keyword>
<dbReference type="GO" id="GO:0016020">
    <property type="term" value="C:membrane"/>
    <property type="evidence" value="ECO:0007669"/>
    <property type="project" value="GOC"/>
</dbReference>
<feature type="domain" description="Calcineurin-like phosphoesterase" evidence="4">
    <location>
        <begin position="46"/>
        <end position="236"/>
    </location>
</feature>
<protein>
    <submittedName>
        <fullName evidence="5">Metallophosphoesterase ykuE</fullName>
    </submittedName>
</protein>
<comment type="caution">
    <text evidence="5">The sequence shown here is derived from an EMBL/GenBank/DDBJ whole genome shotgun (WGS) entry which is preliminary data.</text>
</comment>
<sequence length="303" mass="33939">MEVVLYFFGGLAGVLLGLFLYTQNKEIGVSDYTIGFEILPDAFNGFRIVQLSDLHNKRFGKKQRYLIDSVRSAKPDIIVITGDIIGDGIFYDAEPALELACGLRDIAPVYYVTGNHEWDSKQFATLGKRLVECGVHMLDNRVETLPRKSEMMAIAGIDDAARYRSEFENDAPLDSLRNHTERGAEEMRRVIRRELDIVQSEMEKGVFTILLAHRPEFLNTYARYGVNLVFSGHAHGGQWNMPNVGPLVAPGQGLFPKLVAGVHRQGKTTMVISRGIGNSGIAFQRLFNKPEVVVVALRREIKK</sequence>
<organism evidence="5 6">
    <name type="scientific">Candidatus Wolfebacteria bacterium GW2011_GWE2_44_13</name>
    <dbReference type="NCBI Taxonomy" id="1619017"/>
    <lineage>
        <taxon>Bacteria</taxon>
        <taxon>Candidatus Wolfeibacteriota</taxon>
    </lineage>
</organism>
<accession>A0A0G1K7F6</accession>
<dbReference type="AlphaFoldDB" id="A0A0G1K7F6"/>
<dbReference type="InterPro" id="IPR029052">
    <property type="entry name" value="Metallo-depent_PP-like"/>
</dbReference>
<evidence type="ECO:0000256" key="1">
    <source>
        <dbReference type="ARBA" id="ARBA00022723"/>
    </source>
</evidence>